<evidence type="ECO:0000313" key="4">
    <source>
        <dbReference type="Proteomes" id="UP001597115"/>
    </source>
</evidence>
<comment type="similarity">
    <text evidence="1">Belongs to the short-chain dehydrogenases/reductases (SDR) family.</text>
</comment>
<accession>A0ABW4I1U7</accession>
<dbReference type="InterPro" id="IPR002347">
    <property type="entry name" value="SDR_fam"/>
</dbReference>
<dbReference type="RefSeq" id="WP_380888031.1">
    <property type="nucleotide sequence ID" value="NZ_JBHUDY010000001.1"/>
</dbReference>
<dbReference type="EMBL" id="JBHUDY010000001">
    <property type="protein sequence ID" value="MFD1611437.1"/>
    <property type="molecule type" value="Genomic_DNA"/>
</dbReference>
<dbReference type="Proteomes" id="UP001597115">
    <property type="component" value="Unassembled WGS sequence"/>
</dbReference>
<name>A0ABW4I1U7_9SPHN</name>
<evidence type="ECO:0000313" key="3">
    <source>
        <dbReference type="EMBL" id="MFD1611437.1"/>
    </source>
</evidence>
<organism evidence="3 4">
    <name type="scientific">Sphingomonas tabacisoli</name>
    <dbReference type="NCBI Taxonomy" id="2249466"/>
    <lineage>
        <taxon>Bacteria</taxon>
        <taxon>Pseudomonadati</taxon>
        <taxon>Pseudomonadota</taxon>
        <taxon>Alphaproteobacteria</taxon>
        <taxon>Sphingomonadales</taxon>
        <taxon>Sphingomonadaceae</taxon>
        <taxon>Sphingomonas</taxon>
    </lineage>
</organism>
<evidence type="ECO:0000256" key="2">
    <source>
        <dbReference type="ARBA" id="ARBA00023002"/>
    </source>
</evidence>
<keyword evidence="2 3" id="KW-0560">Oxidoreductase</keyword>
<gene>
    <name evidence="3" type="ORF">ACFSCW_06440</name>
</gene>
<dbReference type="Pfam" id="PF13561">
    <property type="entry name" value="adh_short_C2"/>
    <property type="match status" value="1"/>
</dbReference>
<dbReference type="PRINTS" id="PR00081">
    <property type="entry name" value="GDHRDH"/>
</dbReference>
<evidence type="ECO:0000256" key="1">
    <source>
        <dbReference type="ARBA" id="ARBA00006484"/>
    </source>
</evidence>
<reference evidence="4" key="1">
    <citation type="journal article" date="2019" name="Int. J. Syst. Evol. Microbiol.">
        <title>The Global Catalogue of Microorganisms (GCM) 10K type strain sequencing project: providing services to taxonomists for standard genome sequencing and annotation.</title>
        <authorList>
            <consortium name="The Broad Institute Genomics Platform"/>
            <consortium name="The Broad Institute Genome Sequencing Center for Infectious Disease"/>
            <person name="Wu L."/>
            <person name="Ma J."/>
        </authorList>
    </citation>
    <scope>NUCLEOTIDE SEQUENCE [LARGE SCALE GENOMIC DNA]</scope>
    <source>
        <strain evidence="4">CGMCC 1.16275</strain>
    </source>
</reference>
<comment type="caution">
    <text evidence="3">The sequence shown here is derived from an EMBL/GenBank/DDBJ whole genome shotgun (WGS) entry which is preliminary data.</text>
</comment>
<dbReference type="SUPFAM" id="SSF51735">
    <property type="entry name" value="NAD(P)-binding Rossmann-fold domains"/>
    <property type="match status" value="1"/>
</dbReference>
<dbReference type="GO" id="GO:0016491">
    <property type="term" value="F:oxidoreductase activity"/>
    <property type="evidence" value="ECO:0007669"/>
    <property type="project" value="UniProtKB-KW"/>
</dbReference>
<keyword evidence="4" id="KW-1185">Reference proteome</keyword>
<dbReference type="PANTHER" id="PTHR42760:SF115">
    <property type="entry name" value="3-OXOACYL-[ACYL-CARRIER-PROTEIN] REDUCTASE FABG"/>
    <property type="match status" value="1"/>
</dbReference>
<sequence length="248" mass="25810">MSEFRLDGRTVFLSGAGGNLGAEMARGLGRAGARLILNDRASEPLQALAASLRSIGVAAELAVFDICDHESAGGLLKGIDRLDVLVNNAISWSGDAMIESGLIAAHRNVEMALPALRRAVTAAGQASVINVASMWGHVSPPFPLYGPNDALTPAHYGMAKGGLIQLTRYLACQLGPDGIRVNSVSPGLFPGKVADERPDFVERFAVRTPLGRTGVSKEIAGPVVFLASDAASFVTGADLLVDGGYTAW</sequence>
<protein>
    <submittedName>
        <fullName evidence="3">SDR family NAD(P)-dependent oxidoreductase</fullName>
        <ecNumber evidence="3">1.1.1.-</ecNumber>
    </submittedName>
</protein>
<dbReference type="PANTHER" id="PTHR42760">
    <property type="entry name" value="SHORT-CHAIN DEHYDROGENASES/REDUCTASES FAMILY MEMBER"/>
    <property type="match status" value="1"/>
</dbReference>
<dbReference type="InterPro" id="IPR036291">
    <property type="entry name" value="NAD(P)-bd_dom_sf"/>
</dbReference>
<dbReference type="PRINTS" id="PR00080">
    <property type="entry name" value="SDRFAMILY"/>
</dbReference>
<dbReference type="EC" id="1.1.1.-" evidence="3"/>
<proteinExistence type="inferred from homology"/>
<dbReference type="Gene3D" id="3.40.50.720">
    <property type="entry name" value="NAD(P)-binding Rossmann-like Domain"/>
    <property type="match status" value="1"/>
</dbReference>